<dbReference type="Proteomes" id="UP001230649">
    <property type="component" value="Unassembled WGS sequence"/>
</dbReference>
<name>A0ACC2UYT0_9TREE</name>
<feature type="non-terminal residue" evidence="1">
    <location>
        <position position="1"/>
    </location>
</feature>
<reference evidence="1" key="1">
    <citation type="submission" date="2023-04" db="EMBL/GenBank/DDBJ databases">
        <title>Draft Genome sequencing of Naganishia species isolated from polar environments using Oxford Nanopore Technology.</title>
        <authorList>
            <person name="Leo P."/>
            <person name="Venkateswaran K."/>
        </authorList>
    </citation>
    <scope>NUCLEOTIDE SEQUENCE</scope>
    <source>
        <strain evidence="1">MNA-CCFEE 5262</strain>
    </source>
</reference>
<organism evidence="1 2">
    <name type="scientific">Naganishia adeliensis</name>
    <dbReference type="NCBI Taxonomy" id="92952"/>
    <lineage>
        <taxon>Eukaryota</taxon>
        <taxon>Fungi</taxon>
        <taxon>Dikarya</taxon>
        <taxon>Basidiomycota</taxon>
        <taxon>Agaricomycotina</taxon>
        <taxon>Tremellomycetes</taxon>
        <taxon>Filobasidiales</taxon>
        <taxon>Filobasidiaceae</taxon>
        <taxon>Naganishia</taxon>
    </lineage>
</organism>
<accession>A0ACC2UYT0</accession>
<gene>
    <name evidence="1" type="ORF">QFC20_007521</name>
</gene>
<protein>
    <submittedName>
        <fullName evidence="1">Uncharacterized protein</fullName>
    </submittedName>
</protein>
<proteinExistence type="predicted"/>
<dbReference type="EMBL" id="JASBWS010000188">
    <property type="protein sequence ID" value="KAJ9091911.1"/>
    <property type="molecule type" value="Genomic_DNA"/>
</dbReference>
<evidence type="ECO:0000313" key="2">
    <source>
        <dbReference type="Proteomes" id="UP001230649"/>
    </source>
</evidence>
<sequence>TGSAWANTPCEINVNTKNIDICQAAREAIPGVPDLLKKSAGVCTCMPQVLKLAADSKVIAGVLEDGDVSAGGAEVLKLWGECESGFFKQYLSDSEQLMAVQVKDFLAPFRTALAEVEGKVKGVKEDTAVFPESVDVTAKEVRGIVQGVCGNATACAEEAFKRFTVKEVSLHLAVNLARVQDTFDRAVQSANEITKSADVVMEAMDTLGDLGVSGIVQLIVPGKIKKVEDVGQLLQVAKRVPNLFKDIQAVIPTIQSTAQDVQSPAPNLGEFLDSSWESVSAPVKEAIAKVQACIRKNLLNKVDAIIAKSNQVHDIVNGLISRAVDVTLDVKVASYQRWSDISLDLPCSRMGRKEYSLSGYKTSFDYPEFYSCPYSNRIPFPNHHIPYIKLQLKSNKRSLAEPPAVNSSVLVSMEPFSLGICRHATCAGKAVNPFCGCSGVRGDNGMPCTWRYRGREATRRHQEQPSEAGGAGKVCFIESCLVGLCLYPWLSAEPRSHHSSHERFNRINLG</sequence>
<evidence type="ECO:0000313" key="1">
    <source>
        <dbReference type="EMBL" id="KAJ9091911.1"/>
    </source>
</evidence>
<comment type="caution">
    <text evidence="1">The sequence shown here is derived from an EMBL/GenBank/DDBJ whole genome shotgun (WGS) entry which is preliminary data.</text>
</comment>
<keyword evidence="2" id="KW-1185">Reference proteome</keyword>